<dbReference type="AlphaFoldDB" id="A0A0E9R0I3"/>
<protein>
    <submittedName>
        <fullName evidence="1">Uncharacterized protein</fullName>
    </submittedName>
</protein>
<reference evidence="1" key="2">
    <citation type="journal article" date="2015" name="Fish Shellfish Immunol.">
        <title>Early steps in the European eel (Anguilla anguilla)-Vibrio vulnificus interaction in the gills: Role of the RtxA13 toxin.</title>
        <authorList>
            <person name="Callol A."/>
            <person name="Pajuelo D."/>
            <person name="Ebbesson L."/>
            <person name="Teles M."/>
            <person name="MacKenzie S."/>
            <person name="Amaro C."/>
        </authorList>
    </citation>
    <scope>NUCLEOTIDE SEQUENCE</scope>
</reference>
<name>A0A0E9R0I3_ANGAN</name>
<organism evidence="1">
    <name type="scientific">Anguilla anguilla</name>
    <name type="common">European freshwater eel</name>
    <name type="synonym">Muraena anguilla</name>
    <dbReference type="NCBI Taxonomy" id="7936"/>
    <lineage>
        <taxon>Eukaryota</taxon>
        <taxon>Metazoa</taxon>
        <taxon>Chordata</taxon>
        <taxon>Craniata</taxon>
        <taxon>Vertebrata</taxon>
        <taxon>Euteleostomi</taxon>
        <taxon>Actinopterygii</taxon>
        <taxon>Neopterygii</taxon>
        <taxon>Teleostei</taxon>
        <taxon>Anguilliformes</taxon>
        <taxon>Anguillidae</taxon>
        <taxon>Anguilla</taxon>
    </lineage>
</organism>
<proteinExistence type="predicted"/>
<sequence>MCKWVQDYCQMSFSLVPGGHFAEPLCEVAAGSDATRQ</sequence>
<reference evidence="1" key="1">
    <citation type="submission" date="2014-11" db="EMBL/GenBank/DDBJ databases">
        <authorList>
            <person name="Amaro Gonzalez C."/>
        </authorList>
    </citation>
    <scope>NUCLEOTIDE SEQUENCE</scope>
</reference>
<dbReference type="EMBL" id="GBXM01085866">
    <property type="protein sequence ID" value="JAH22711.1"/>
    <property type="molecule type" value="Transcribed_RNA"/>
</dbReference>
<accession>A0A0E9R0I3</accession>
<evidence type="ECO:0000313" key="1">
    <source>
        <dbReference type="EMBL" id="JAH22711.1"/>
    </source>
</evidence>